<feature type="region of interest" description="Disordered" evidence="2">
    <location>
        <begin position="1"/>
        <end position="64"/>
    </location>
</feature>
<gene>
    <name evidence="3" type="ORF">EYF80_046122</name>
</gene>
<feature type="coiled-coil region" evidence="1">
    <location>
        <begin position="182"/>
        <end position="364"/>
    </location>
</feature>
<accession>A0A4Z2FR96</accession>
<reference evidence="3 4" key="1">
    <citation type="submission" date="2019-03" db="EMBL/GenBank/DDBJ databases">
        <title>First draft genome of Liparis tanakae, snailfish: a comprehensive survey of snailfish specific genes.</title>
        <authorList>
            <person name="Kim W."/>
            <person name="Song I."/>
            <person name="Jeong J.-H."/>
            <person name="Kim D."/>
            <person name="Kim S."/>
            <person name="Ryu S."/>
            <person name="Song J.Y."/>
            <person name="Lee S.K."/>
        </authorList>
    </citation>
    <scope>NUCLEOTIDE SEQUENCE [LARGE SCALE GENOMIC DNA]</scope>
    <source>
        <tissue evidence="3">Muscle</tissue>
    </source>
</reference>
<proteinExistence type="predicted"/>
<evidence type="ECO:0000256" key="1">
    <source>
        <dbReference type="SAM" id="Coils"/>
    </source>
</evidence>
<keyword evidence="4" id="KW-1185">Reference proteome</keyword>
<keyword evidence="1" id="KW-0175">Coiled coil</keyword>
<feature type="compositionally biased region" description="Basic residues" evidence="2">
    <location>
        <begin position="1"/>
        <end position="12"/>
    </location>
</feature>
<dbReference type="Proteomes" id="UP000314294">
    <property type="component" value="Unassembled WGS sequence"/>
</dbReference>
<evidence type="ECO:0000313" key="4">
    <source>
        <dbReference type="Proteomes" id="UP000314294"/>
    </source>
</evidence>
<sequence>MKMKRRKTKRREISHQRVNRNQATFGQDKEQMAPEKPNGVRQPRPQLEACRPLRGQRTPEQMGPVVDGRFSIARCNALPPAVQPEPVAFHQLTSIEEPKESPQEKQMTTLKNFAAQLKTLSMAIHTSQVEIKDWERLDVVHKRSQQFNSEKSATMRECDALKKQVRVLLDKSQNHSMFQNLLRTAKEEKEQMASERDGLMQRMEEQQEKLRSFQQLKFECEQARHENVEFKENIKVLEFQQEEFALEEALFNRSTAEKEAMDQENLALKRHLQELQFQVQLGEGIKKINLAVQVTVAEAHLQNEDLQKKVQLLNQRLDEVKGLNNDLEVLIDLKRNYKALKPEKAALIRQNKALQKNVRVLEKKVSQEQTYAGKNAVLQLDMVALNVAKDTLQEQVTELSE</sequence>
<dbReference type="OrthoDB" id="8960537at2759"/>
<organism evidence="3 4">
    <name type="scientific">Liparis tanakae</name>
    <name type="common">Tanaka's snailfish</name>
    <dbReference type="NCBI Taxonomy" id="230148"/>
    <lineage>
        <taxon>Eukaryota</taxon>
        <taxon>Metazoa</taxon>
        <taxon>Chordata</taxon>
        <taxon>Craniata</taxon>
        <taxon>Vertebrata</taxon>
        <taxon>Euteleostomi</taxon>
        <taxon>Actinopterygii</taxon>
        <taxon>Neopterygii</taxon>
        <taxon>Teleostei</taxon>
        <taxon>Neoteleostei</taxon>
        <taxon>Acanthomorphata</taxon>
        <taxon>Eupercaria</taxon>
        <taxon>Perciformes</taxon>
        <taxon>Cottioidei</taxon>
        <taxon>Cottales</taxon>
        <taxon>Liparidae</taxon>
        <taxon>Liparis</taxon>
    </lineage>
</organism>
<protein>
    <submittedName>
        <fullName evidence="3">Uncharacterized protein</fullName>
    </submittedName>
</protein>
<evidence type="ECO:0000313" key="3">
    <source>
        <dbReference type="EMBL" id="TNN43679.1"/>
    </source>
</evidence>
<name>A0A4Z2FR96_9TELE</name>
<comment type="caution">
    <text evidence="3">The sequence shown here is derived from an EMBL/GenBank/DDBJ whole genome shotgun (WGS) entry which is preliminary data.</text>
</comment>
<dbReference type="AlphaFoldDB" id="A0A4Z2FR96"/>
<dbReference type="EMBL" id="SRLO01000951">
    <property type="protein sequence ID" value="TNN43679.1"/>
    <property type="molecule type" value="Genomic_DNA"/>
</dbReference>
<evidence type="ECO:0000256" key="2">
    <source>
        <dbReference type="SAM" id="MobiDB-lite"/>
    </source>
</evidence>